<name>A0A0G4MP67_VERLO</name>
<proteinExistence type="predicted"/>
<accession>A0A0G4MP67</accession>
<reference evidence="1 2" key="1">
    <citation type="submission" date="2015-05" db="EMBL/GenBank/DDBJ databases">
        <authorList>
            <person name="Wang D.B."/>
            <person name="Wang M."/>
        </authorList>
    </citation>
    <scope>NUCLEOTIDE SEQUENCE [LARGE SCALE GENOMIC DNA]</scope>
    <source>
        <strain evidence="1">VL1</strain>
    </source>
</reference>
<organism evidence="1 2">
    <name type="scientific">Verticillium longisporum</name>
    <name type="common">Verticillium dahliae var. longisporum</name>
    <dbReference type="NCBI Taxonomy" id="100787"/>
    <lineage>
        <taxon>Eukaryota</taxon>
        <taxon>Fungi</taxon>
        <taxon>Dikarya</taxon>
        <taxon>Ascomycota</taxon>
        <taxon>Pezizomycotina</taxon>
        <taxon>Sordariomycetes</taxon>
        <taxon>Hypocreomycetidae</taxon>
        <taxon>Glomerellales</taxon>
        <taxon>Plectosphaerellaceae</taxon>
        <taxon>Verticillium</taxon>
    </lineage>
</organism>
<dbReference type="EMBL" id="CVQH01023874">
    <property type="protein sequence ID" value="CRK36108.1"/>
    <property type="molecule type" value="Genomic_DNA"/>
</dbReference>
<sequence length="18" mass="1805">MVVRSLPAVATGPFVCGT</sequence>
<gene>
    <name evidence="1" type="ORF">BN1708_019905</name>
</gene>
<dbReference type="AlphaFoldDB" id="A0A0G4MP67"/>
<dbReference type="Proteomes" id="UP000044602">
    <property type="component" value="Unassembled WGS sequence"/>
</dbReference>
<evidence type="ECO:0000313" key="1">
    <source>
        <dbReference type="EMBL" id="CRK36108.1"/>
    </source>
</evidence>
<protein>
    <submittedName>
        <fullName evidence="1">Uncharacterized protein</fullName>
    </submittedName>
</protein>
<keyword evidence="2" id="KW-1185">Reference proteome</keyword>
<evidence type="ECO:0000313" key="2">
    <source>
        <dbReference type="Proteomes" id="UP000044602"/>
    </source>
</evidence>